<dbReference type="EMBL" id="PQFF01000223">
    <property type="protein sequence ID" value="RHZ72711.1"/>
    <property type="molecule type" value="Genomic_DNA"/>
</dbReference>
<sequence>MQDLIICNWLKKTVPTTYALGKFMADTVVLMWSLMKIGSCSTASLHFKNFCAETLLNAKVSKTTVFIAMKYVQRYMKKGNTANFTNEYQLFTIALMVAHKWHIEPVYKNKTWSDITHMPLIEINKLEIAFIESLNYKIHIGGDKYSFWLRCLTEYINTGKLVSLFVERFSKNAIPPPLPPPPGFGIGKSIIIPTPVGYERNITPNDYTEYGLYDGLKLDFF</sequence>
<accession>A0A397IA78</accession>
<dbReference type="PANTHER" id="PTHR15615:SF27">
    <property type="entry name" value="PHO85 CYCLIN CLG1"/>
    <property type="match status" value="1"/>
</dbReference>
<evidence type="ECO:0000313" key="2">
    <source>
        <dbReference type="Proteomes" id="UP000266861"/>
    </source>
</evidence>
<dbReference type="Gene3D" id="1.10.472.10">
    <property type="entry name" value="Cyclin-like"/>
    <property type="match status" value="1"/>
</dbReference>
<gene>
    <name evidence="1" type="ORF">Glove_241g65</name>
</gene>
<dbReference type="GO" id="GO:0016538">
    <property type="term" value="F:cyclin-dependent protein serine/threonine kinase regulator activity"/>
    <property type="evidence" value="ECO:0007669"/>
    <property type="project" value="TreeGrafter"/>
</dbReference>
<evidence type="ECO:0008006" key="3">
    <source>
        <dbReference type="Google" id="ProtNLM"/>
    </source>
</evidence>
<dbReference type="InterPro" id="IPR036915">
    <property type="entry name" value="Cyclin-like_sf"/>
</dbReference>
<evidence type="ECO:0000313" key="1">
    <source>
        <dbReference type="EMBL" id="RHZ72711.1"/>
    </source>
</evidence>
<dbReference type="CDD" id="cd20557">
    <property type="entry name" value="CYCLIN_ScPCL1-like"/>
    <property type="match status" value="1"/>
</dbReference>
<dbReference type="GO" id="GO:0019901">
    <property type="term" value="F:protein kinase binding"/>
    <property type="evidence" value="ECO:0007669"/>
    <property type="project" value="InterPro"/>
</dbReference>
<keyword evidence="2" id="KW-1185">Reference proteome</keyword>
<dbReference type="OrthoDB" id="244495at2759"/>
<dbReference type="PANTHER" id="PTHR15615">
    <property type="match status" value="1"/>
</dbReference>
<dbReference type="Pfam" id="PF08613">
    <property type="entry name" value="Cyclin"/>
    <property type="match status" value="1"/>
</dbReference>
<dbReference type="Proteomes" id="UP000266861">
    <property type="component" value="Unassembled WGS sequence"/>
</dbReference>
<dbReference type="GO" id="GO:0005634">
    <property type="term" value="C:nucleus"/>
    <property type="evidence" value="ECO:0007669"/>
    <property type="project" value="TreeGrafter"/>
</dbReference>
<protein>
    <recommendedName>
        <fullName evidence="3">Cyclin N-terminal domain-containing protein</fullName>
    </recommendedName>
</protein>
<name>A0A397IA78_9GLOM</name>
<organism evidence="1 2">
    <name type="scientific">Diversispora epigaea</name>
    <dbReference type="NCBI Taxonomy" id="1348612"/>
    <lineage>
        <taxon>Eukaryota</taxon>
        <taxon>Fungi</taxon>
        <taxon>Fungi incertae sedis</taxon>
        <taxon>Mucoromycota</taxon>
        <taxon>Glomeromycotina</taxon>
        <taxon>Glomeromycetes</taxon>
        <taxon>Diversisporales</taxon>
        <taxon>Diversisporaceae</taxon>
        <taxon>Diversispora</taxon>
    </lineage>
</organism>
<comment type="caution">
    <text evidence="1">The sequence shown here is derived from an EMBL/GenBank/DDBJ whole genome shotgun (WGS) entry which is preliminary data.</text>
</comment>
<dbReference type="InterPro" id="IPR013922">
    <property type="entry name" value="Cyclin_PHO80-like"/>
</dbReference>
<reference evidence="1 2" key="1">
    <citation type="submission" date="2018-08" db="EMBL/GenBank/DDBJ databases">
        <title>Genome and evolution of the arbuscular mycorrhizal fungus Diversispora epigaea (formerly Glomus versiforme) and its bacterial endosymbionts.</title>
        <authorList>
            <person name="Sun X."/>
            <person name="Fei Z."/>
            <person name="Harrison M."/>
        </authorList>
    </citation>
    <scope>NUCLEOTIDE SEQUENCE [LARGE SCALE GENOMIC DNA]</scope>
    <source>
        <strain evidence="1 2">IT104</strain>
    </source>
</reference>
<dbReference type="GO" id="GO:0000307">
    <property type="term" value="C:cyclin-dependent protein kinase holoenzyme complex"/>
    <property type="evidence" value="ECO:0007669"/>
    <property type="project" value="TreeGrafter"/>
</dbReference>
<dbReference type="AlphaFoldDB" id="A0A397IA78"/>
<dbReference type="SUPFAM" id="SSF47954">
    <property type="entry name" value="Cyclin-like"/>
    <property type="match status" value="1"/>
</dbReference>
<dbReference type="STRING" id="1348612.A0A397IA78"/>
<proteinExistence type="predicted"/>